<dbReference type="Gene3D" id="3.40.50.720">
    <property type="entry name" value="NAD(P)-binding Rossmann-like Domain"/>
    <property type="match status" value="1"/>
</dbReference>
<dbReference type="InterPro" id="IPR036291">
    <property type="entry name" value="NAD(P)-bd_dom_sf"/>
</dbReference>
<proteinExistence type="inferred from homology"/>
<dbReference type="Pfam" id="PF00107">
    <property type="entry name" value="ADH_zinc_N"/>
    <property type="match status" value="1"/>
</dbReference>
<dbReference type="InterPro" id="IPR011032">
    <property type="entry name" value="GroES-like_sf"/>
</dbReference>
<evidence type="ECO:0000256" key="1">
    <source>
        <dbReference type="ARBA" id="ARBA00008072"/>
    </source>
</evidence>
<name>A0A3D8QEE1_9HELO</name>
<dbReference type="PANTHER" id="PTHR45348">
    <property type="entry name" value="HYPOTHETICAL OXIDOREDUCTASE (EUROFUNG)"/>
    <property type="match status" value="1"/>
</dbReference>
<evidence type="ECO:0000256" key="2">
    <source>
        <dbReference type="ARBA" id="ARBA00023002"/>
    </source>
</evidence>
<dbReference type="SMART" id="SM00829">
    <property type="entry name" value="PKS_ER"/>
    <property type="match status" value="1"/>
</dbReference>
<feature type="domain" description="Enoyl reductase (ER)" evidence="4">
    <location>
        <begin position="85"/>
        <end position="403"/>
    </location>
</feature>
<dbReference type="AlphaFoldDB" id="A0A3D8QEE1"/>
<comment type="caution">
    <text evidence="5">The sequence shown here is derived from an EMBL/GenBank/DDBJ whole genome shotgun (WGS) entry which is preliminary data.</text>
</comment>
<dbReference type="PANTHER" id="PTHR45348:SF2">
    <property type="entry name" value="ZINC-TYPE ALCOHOL DEHYDROGENASE-LIKE PROTEIN C2E1P3.01"/>
    <property type="match status" value="1"/>
</dbReference>
<comment type="similarity">
    <text evidence="1">Belongs to the zinc-containing alcohol dehydrogenase family.</text>
</comment>
<dbReference type="InterPro" id="IPR013154">
    <property type="entry name" value="ADH-like_N"/>
</dbReference>
<evidence type="ECO:0000259" key="4">
    <source>
        <dbReference type="SMART" id="SM00829"/>
    </source>
</evidence>
<reference evidence="5 6" key="1">
    <citation type="journal article" date="2018" name="IMA Fungus">
        <title>IMA Genome-F 9: Draft genome sequence of Annulohypoxylon stygium, Aspergillus mulundensis, Berkeleyomyces basicola (syn. Thielaviopsis basicola), Ceratocystis smalleyi, two Cercospora beticola strains, Coleophoma cylindrospora, Fusarium fracticaudum, Phialophora cf. hyalina, and Morchella septimelata.</title>
        <authorList>
            <person name="Wingfield B.D."/>
            <person name="Bills G.F."/>
            <person name="Dong Y."/>
            <person name="Huang W."/>
            <person name="Nel W.J."/>
            <person name="Swalarsk-Parry B.S."/>
            <person name="Vaghefi N."/>
            <person name="Wilken P.M."/>
            <person name="An Z."/>
            <person name="de Beer Z.W."/>
            <person name="De Vos L."/>
            <person name="Chen L."/>
            <person name="Duong T.A."/>
            <person name="Gao Y."/>
            <person name="Hammerbacher A."/>
            <person name="Kikkert J.R."/>
            <person name="Li Y."/>
            <person name="Li H."/>
            <person name="Li K."/>
            <person name="Li Q."/>
            <person name="Liu X."/>
            <person name="Ma X."/>
            <person name="Naidoo K."/>
            <person name="Pethybridge S.J."/>
            <person name="Sun J."/>
            <person name="Steenkamp E.T."/>
            <person name="van der Nest M.A."/>
            <person name="van Wyk S."/>
            <person name="Wingfield M.J."/>
            <person name="Xiong C."/>
            <person name="Yue Q."/>
            <person name="Zhang X."/>
        </authorList>
    </citation>
    <scope>NUCLEOTIDE SEQUENCE [LARGE SCALE GENOMIC DNA]</scope>
    <source>
        <strain evidence="5 6">BP6252</strain>
    </source>
</reference>
<dbReference type="Pfam" id="PF08240">
    <property type="entry name" value="ADH_N"/>
    <property type="match status" value="1"/>
</dbReference>
<evidence type="ECO:0000313" key="6">
    <source>
        <dbReference type="Proteomes" id="UP000256645"/>
    </source>
</evidence>
<dbReference type="SUPFAM" id="SSF50129">
    <property type="entry name" value="GroES-like"/>
    <property type="match status" value="1"/>
</dbReference>
<keyword evidence="6" id="KW-1185">Reference proteome</keyword>
<protein>
    <recommendedName>
        <fullName evidence="4">Enoyl reductase (ER) domain-containing protein</fullName>
    </recommendedName>
</protein>
<dbReference type="Gene3D" id="3.90.180.10">
    <property type="entry name" value="Medium-chain alcohol dehydrogenases, catalytic domain"/>
    <property type="match status" value="1"/>
</dbReference>
<evidence type="ECO:0000256" key="3">
    <source>
        <dbReference type="SAM" id="MobiDB-lite"/>
    </source>
</evidence>
<evidence type="ECO:0000313" key="5">
    <source>
        <dbReference type="EMBL" id="RDW59794.1"/>
    </source>
</evidence>
<dbReference type="GO" id="GO:0016651">
    <property type="term" value="F:oxidoreductase activity, acting on NAD(P)H"/>
    <property type="evidence" value="ECO:0007669"/>
    <property type="project" value="InterPro"/>
</dbReference>
<organism evidence="5 6">
    <name type="scientific">Coleophoma cylindrospora</name>
    <dbReference type="NCBI Taxonomy" id="1849047"/>
    <lineage>
        <taxon>Eukaryota</taxon>
        <taxon>Fungi</taxon>
        <taxon>Dikarya</taxon>
        <taxon>Ascomycota</taxon>
        <taxon>Pezizomycotina</taxon>
        <taxon>Leotiomycetes</taxon>
        <taxon>Helotiales</taxon>
        <taxon>Dermateaceae</taxon>
        <taxon>Coleophoma</taxon>
    </lineage>
</organism>
<dbReference type="SUPFAM" id="SSF51735">
    <property type="entry name" value="NAD(P)-binding Rossmann-fold domains"/>
    <property type="match status" value="1"/>
</dbReference>
<dbReference type="InterPro" id="IPR020843">
    <property type="entry name" value="ER"/>
</dbReference>
<dbReference type="InterPro" id="IPR013149">
    <property type="entry name" value="ADH-like_C"/>
</dbReference>
<sequence length="406" mass="43842">MSALLCGIPQFLARRRSKPQENTTYLEGVPVNSEKKTVVSAKVDPFDSASSSASTIAIPPTTTAKPAEKAPETKSQRALTVASKGQYALVDDFPAPELQHEKEVVIRNYAVGLNPIDWKSVDYNFCLPAFPWVTGREMAGVVEKVGSEVKGCKVGDRVWTSTYYRDARAGCFQELVTVPAHTVSHIPSNISFEEAACLGVAALTAGMTLWKWLDVPLPSAPAATSEEYLLVWGGSAVTGQFAIQMAKLGGLNVIAVCSERTKSMTEELGAKVVTRDGKSNEEIIEELRSIAGENITRVIDLVGNSTAVAALKTVSKTKPVHFAPLAMMKDQVVEGHITVHTVEMKRFVLDEESDKWSQELNTLIESGKLRLPKIEVMNGGLEAVEAGLERIKKGDMGGVKVVVSLA</sequence>
<dbReference type="CDD" id="cd08249">
    <property type="entry name" value="enoyl_reductase_like"/>
    <property type="match status" value="1"/>
</dbReference>
<dbReference type="OrthoDB" id="10257049at2759"/>
<dbReference type="InterPro" id="IPR047122">
    <property type="entry name" value="Trans-enoyl_RdTase-like"/>
</dbReference>
<gene>
    <name evidence="5" type="ORF">BP6252_12881</name>
</gene>
<keyword evidence="2" id="KW-0560">Oxidoreductase</keyword>
<feature type="region of interest" description="Disordered" evidence="3">
    <location>
        <begin position="48"/>
        <end position="74"/>
    </location>
</feature>
<dbReference type="EMBL" id="PDLM01000016">
    <property type="protein sequence ID" value="RDW59794.1"/>
    <property type="molecule type" value="Genomic_DNA"/>
</dbReference>
<accession>A0A3D8QEE1</accession>
<feature type="compositionally biased region" description="Low complexity" evidence="3">
    <location>
        <begin position="48"/>
        <end position="65"/>
    </location>
</feature>
<dbReference type="Proteomes" id="UP000256645">
    <property type="component" value="Unassembled WGS sequence"/>
</dbReference>
<dbReference type="STRING" id="1849047.A0A3D8QEE1"/>